<keyword evidence="1" id="KW-0238">DNA-binding</keyword>
<dbReference type="PANTHER" id="PTHR10302">
    <property type="entry name" value="SINGLE-STRANDED DNA-BINDING PROTEIN"/>
    <property type="match status" value="1"/>
</dbReference>
<dbReference type="GO" id="GO:0003697">
    <property type="term" value="F:single-stranded DNA binding"/>
    <property type="evidence" value="ECO:0007669"/>
    <property type="project" value="InterPro"/>
</dbReference>
<dbReference type="InterPro" id="IPR012340">
    <property type="entry name" value="NA-bd_OB-fold"/>
</dbReference>
<dbReference type="PANTHER" id="PTHR10302:SF0">
    <property type="entry name" value="SINGLE-STRANDED DNA-BINDING PROTEIN, MITOCHONDRIAL"/>
    <property type="match status" value="1"/>
</dbReference>
<organism evidence="3">
    <name type="scientific">marine sediment metagenome</name>
    <dbReference type="NCBI Taxonomy" id="412755"/>
    <lineage>
        <taxon>unclassified sequences</taxon>
        <taxon>metagenomes</taxon>
        <taxon>ecological metagenomes</taxon>
    </lineage>
</organism>
<dbReference type="Pfam" id="PF00436">
    <property type="entry name" value="SSB"/>
    <property type="match status" value="1"/>
</dbReference>
<protein>
    <recommendedName>
        <fullName evidence="4">Single-stranded DNA-binding protein</fullName>
    </recommendedName>
</protein>
<dbReference type="InterPro" id="IPR011344">
    <property type="entry name" value="ssDNA-bd"/>
</dbReference>
<dbReference type="GO" id="GO:0009295">
    <property type="term" value="C:nucleoid"/>
    <property type="evidence" value="ECO:0007669"/>
    <property type="project" value="TreeGrafter"/>
</dbReference>
<evidence type="ECO:0008006" key="4">
    <source>
        <dbReference type="Google" id="ProtNLM"/>
    </source>
</evidence>
<dbReference type="EMBL" id="LAZR01058240">
    <property type="protein sequence ID" value="KKK70326.1"/>
    <property type="molecule type" value="Genomic_DNA"/>
</dbReference>
<name>A0A0F9ADM2_9ZZZZ</name>
<evidence type="ECO:0000313" key="3">
    <source>
        <dbReference type="EMBL" id="KKK70326.1"/>
    </source>
</evidence>
<dbReference type="CDD" id="cd04496">
    <property type="entry name" value="SSB_OBF"/>
    <property type="match status" value="1"/>
</dbReference>
<evidence type="ECO:0000256" key="1">
    <source>
        <dbReference type="ARBA" id="ARBA00023125"/>
    </source>
</evidence>
<dbReference type="PIRSF" id="PIRSF002070">
    <property type="entry name" value="SSB"/>
    <property type="match status" value="1"/>
</dbReference>
<evidence type="ECO:0000256" key="2">
    <source>
        <dbReference type="SAM" id="MobiDB-lite"/>
    </source>
</evidence>
<feature type="region of interest" description="Disordered" evidence="2">
    <location>
        <begin position="107"/>
        <end position="129"/>
    </location>
</feature>
<comment type="caution">
    <text evidence="3">The sequence shown here is derived from an EMBL/GenBank/DDBJ whole genome shotgun (WGS) entry which is preliminary data.</text>
</comment>
<dbReference type="SUPFAM" id="SSF50249">
    <property type="entry name" value="Nucleic acid-binding proteins"/>
    <property type="match status" value="1"/>
</dbReference>
<dbReference type="HAMAP" id="MF_00984">
    <property type="entry name" value="SSB"/>
    <property type="match status" value="1"/>
</dbReference>
<gene>
    <name evidence="3" type="ORF">LCGC14_2925110</name>
</gene>
<dbReference type="NCBIfam" id="TIGR00621">
    <property type="entry name" value="ssb"/>
    <property type="match status" value="1"/>
</dbReference>
<proteinExistence type="inferred from homology"/>
<dbReference type="Gene3D" id="2.40.50.140">
    <property type="entry name" value="Nucleic acid-binding proteins"/>
    <property type="match status" value="1"/>
</dbReference>
<dbReference type="AlphaFoldDB" id="A0A0F9ADM2"/>
<dbReference type="PROSITE" id="PS50935">
    <property type="entry name" value="SSB"/>
    <property type="match status" value="1"/>
</dbReference>
<dbReference type="GO" id="GO:0006260">
    <property type="term" value="P:DNA replication"/>
    <property type="evidence" value="ECO:0007669"/>
    <property type="project" value="InterPro"/>
</dbReference>
<reference evidence="3" key="1">
    <citation type="journal article" date="2015" name="Nature">
        <title>Complex archaea that bridge the gap between prokaryotes and eukaryotes.</title>
        <authorList>
            <person name="Spang A."/>
            <person name="Saw J.H."/>
            <person name="Jorgensen S.L."/>
            <person name="Zaremba-Niedzwiedzka K."/>
            <person name="Martijn J."/>
            <person name="Lind A.E."/>
            <person name="van Eijk R."/>
            <person name="Schleper C."/>
            <person name="Guy L."/>
            <person name="Ettema T.J."/>
        </authorList>
    </citation>
    <scope>NUCLEOTIDE SEQUENCE</scope>
</reference>
<dbReference type="InterPro" id="IPR000424">
    <property type="entry name" value="Primosome_PriB/ssb"/>
</dbReference>
<sequence length="129" mass="14436">MATQLNRAEIIGYLGADPETRTFGDSTVTRLRVATTRKWKNKDGSKGEETDWHSVACWGQIGTNAAKYLSKGRYVRCIGRMRMSEYEKEGTKMRGFEIIATEPIGFLDSSKDRDSAGAGQEPPPGWEDR</sequence>
<accession>A0A0F9ADM2</accession>